<name>A0A806KK84_9BACT</name>
<evidence type="ECO:0000313" key="2">
    <source>
        <dbReference type="EMBL" id="AGS51980.1"/>
    </source>
</evidence>
<feature type="transmembrane region" description="Helical" evidence="1">
    <location>
        <begin position="126"/>
        <end position="144"/>
    </location>
</feature>
<reference evidence="2" key="1">
    <citation type="submission" date="2012-03" db="EMBL/GenBank/DDBJ databases">
        <title>Functional metagenomics reveals considerable lignocellulase gene clusters in the gut microbiome of a wood-feeding higher termite.</title>
        <authorList>
            <person name="Liu N."/>
        </authorList>
    </citation>
    <scope>NUCLEOTIDE SEQUENCE</scope>
</reference>
<keyword evidence="1" id="KW-0472">Membrane</keyword>
<accession>A0A806KK84</accession>
<feature type="transmembrane region" description="Helical" evidence="1">
    <location>
        <begin position="43"/>
        <end position="62"/>
    </location>
</feature>
<feature type="transmembrane region" description="Helical" evidence="1">
    <location>
        <begin position="68"/>
        <end position="88"/>
    </location>
</feature>
<feature type="transmembrane region" description="Helical" evidence="1">
    <location>
        <begin position="220"/>
        <end position="238"/>
    </location>
</feature>
<organism evidence="2">
    <name type="scientific">uncultured bacterium contig00006</name>
    <dbReference type="NCBI Taxonomy" id="1181498"/>
    <lineage>
        <taxon>Bacteria</taxon>
        <taxon>environmental samples</taxon>
    </lineage>
</organism>
<feature type="transmembrane region" description="Helical" evidence="1">
    <location>
        <begin position="156"/>
        <end position="180"/>
    </location>
</feature>
<proteinExistence type="predicted"/>
<feature type="transmembrane region" description="Helical" evidence="1">
    <location>
        <begin position="100"/>
        <end position="120"/>
    </location>
</feature>
<sequence length="326" mass="32636">MYAWCSGGAVQPRAAAFFLAYNLTAFGLQPVVGYLCDARRGKASGVVGVFGCLLIAAVALFAPAHAVSVALVGLGNACFHAAGGADTLRRSGGRAAPGGVFVSSGALGVALGYLAGVGGLPRALPVALLLFCAAAQCAFCLKAAARGAKGGAGFTVVRPGISAAAVLFLASVSIAVRSYAGSIVPMEWRTQAALFMLPAAAAFFGKACGGFAADAAGGRAVGVYCLLASVPLVVLAHANPWLCALGIALFNMNMPVTLSAVATALPRNPGLAFGVTTIALLCGNVPLFLFAVSYPVAVFAALTTLSAVCLSLIVGGFDRAKLHRLR</sequence>
<protein>
    <submittedName>
        <fullName evidence="2">Membrane efflux protein (Fosmidomycin resistance)</fullName>
    </submittedName>
</protein>
<dbReference type="AlphaFoldDB" id="A0A806KK84"/>
<dbReference type="EMBL" id="JQ844179">
    <property type="protein sequence ID" value="AGS51980.1"/>
    <property type="molecule type" value="Genomic_DNA"/>
</dbReference>
<keyword evidence="1" id="KW-0812">Transmembrane</keyword>
<keyword evidence="1" id="KW-1133">Transmembrane helix</keyword>
<evidence type="ECO:0000256" key="1">
    <source>
        <dbReference type="SAM" id="Phobius"/>
    </source>
</evidence>
<feature type="transmembrane region" description="Helical" evidence="1">
    <location>
        <begin position="14"/>
        <end position="36"/>
    </location>
</feature>
<feature type="transmembrane region" description="Helical" evidence="1">
    <location>
        <begin position="296"/>
        <end position="317"/>
    </location>
</feature>
<feature type="transmembrane region" description="Helical" evidence="1">
    <location>
        <begin position="244"/>
        <end position="264"/>
    </location>
</feature>
<feature type="transmembrane region" description="Helical" evidence="1">
    <location>
        <begin position="271"/>
        <end position="290"/>
    </location>
</feature>
<feature type="transmembrane region" description="Helical" evidence="1">
    <location>
        <begin position="192"/>
        <end position="213"/>
    </location>
</feature>